<sequence length="135" mass="15129">MGRGGMIVIGDDSQPPPINVLEDRLIMTFDLAYGEDYGGSSGRRKTYRIQGVGILKETGEHNYSAFINIDYLKKLMQDNEREERRLAASQGGSDVGVYYYNSSSGMGRSSSKNQTYETVLVKVTDVTRLKRCRTK</sequence>
<protein>
    <submittedName>
        <fullName evidence="1">ABC transporter component-like protein</fullName>
    </submittedName>
</protein>
<evidence type="ECO:0000313" key="1">
    <source>
        <dbReference type="EMBL" id="GAE90321.1"/>
    </source>
</evidence>
<comment type="caution">
    <text evidence="1">The sequence shown here is derived from an EMBL/GenBank/DDBJ whole genome shotgun (WGS) entry which is preliminary data.</text>
</comment>
<dbReference type="STRING" id="1294263.JCM21531_3918"/>
<evidence type="ECO:0000313" key="2">
    <source>
        <dbReference type="Proteomes" id="UP000019109"/>
    </source>
</evidence>
<keyword evidence="2" id="KW-1185">Reference proteome</keyword>
<dbReference type="EMBL" id="BAVR01000064">
    <property type="protein sequence ID" value="GAE90321.1"/>
    <property type="molecule type" value="Genomic_DNA"/>
</dbReference>
<name>W4VAW0_9FIRM</name>
<accession>W4VAW0</accession>
<proteinExistence type="predicted"/>
<organism evidence="1 2">
    <name type="scientific">Acetivibrio straminisolvens JCM 21531</name>
    <dbReference type="NCBI Taxonomy" id="1294263"/>
    <lineage>
        <taxon>Bacteria</taxon>
        <taxon>Bacillati</taxon>
        <taxon>Bacillota</taxon>
        <taxon>Clostridia</taxon>
        <taxon>Eubacteriales</taxon>
        <taxon>Oscillospiraceae</taxon>
        <taxon>Acetivibrio</taxon>
    </lineage>
</organism>
<reference evidence="1" key="1">
    <citation type="journal article" date="2014" name="Genome Announc.">
        <title>Draft Genome Sequence of Clostridium straminisolvens Strain JCM 21531T, Isolated from a Cellulose-Degrading Bacterial Community.</title>
        <authorList>
            <person name="Yuki M."/>
            <person name="Oshima K."/>
            <person name="Suda W."/>
            <person name="Sakamoto M."/>
            <person name="Kitamura K."/>
            <person name="Iida T."/>
            <person name="Hattori M."/>
            <person name="Ohkuma M."/>
        </authorList>
    </citation>
    <scope>NUCLEOTIDE SEQUENCE [LARGE SCALE GENOMIC DNA]</scope>
    <source>
        <strain evidence="1">JCM 21531</strain>
    </source>
</reference>
<gene>
    <name evidence="1" type="ORF">JCM21531_3918</name>
</gene>
<dbReference type="Proteomes" id="UP000019109">
    <property type="component" value="Unassembled WGS sequence"/>
</dbReference>
<dbReference type="AlphaFoldDB" id="W4VAW0"/>